<organism evidence="6 7">
    <name type="scientific">Ensete ventricosum</name>
    <name type="common">Abyssinian banana</name>
    <name type="synonym">Musa ensete</name>
    <dbReference type="NCBI Taxonomy" id="4639"/>
    <lineage>
        <taxon>Eukaryota</taxon>
        <taxon>Viridiplantae</taxon>
        <taxon>Streptophyta</taxon>
        <taxon>Embryophyta</taxon>
        <taxon>Tracheophyta</taxon>
        <taxon>Spermatophyta</taxon>
        <taxon>Magnoliopsida</taxon>
        <taxon>Liliopsida</taxon>
        <taxon>Zingiberales</taxon>
        <taxon>Musaceae</taxon>
        <taxon>Ensete</taxon>
    </lineage>
</organism>
<dbReference type="GO" id="GO:0016020">
    <property type="term" value="C:membrane"/>
    <property type="evidence" value="ECO:0007669"/>
    <property type="project" value="UniProtKB-SubCell"/>
</dbReference>
<evidence type="ECO:0000256" key="2">
    <source>
        <dbReference type="ARBA" id="ARBA00022692"/>
    </source>
</evidence>
<keyword evidence="2" id="KW-0812">Transmembrane</keyword>
<protein>
    <submittedName>
        <fullName evidence="6">Uncharacterized protein</fullName>
    </submittedName>
</protein>
<evidence type="ECO:0000256" key="4">
    <source>
        <dbReference type="ARBA" id="ARBA00023136"/>
    </source>
</evidence>
<evidence type="ECO:0000256" key="1">
    <source>
        <dbReference type="ARBA" id="ARBA00004141"/>
    </source>
</evidence>
<feature type="region of interest" description="Disordered" evidence="5">
    <location>
        <begin position="44"/>
        <end position="69"/>
    </location>
</feature>
<dbReference type="Gene3D" id="1.20.1080.10">
    <property type="entry name" value="Glycerol uptake facilitator protein"/>
    <property type="match status" value="1"/>
</dbReference>
<dbReference type="Proteomes" id="UP000287651">
    <property type="component" value="Unassembled WGS sequence"/>
</dbReference>
<dbReference type="PANTHER" id="PTHR45687">
    <property type="entry name" value="AQUAPORIN OR AQUAGLYCEROPORIN RELATED"/>
    <property type="match status" value="1"/>
</dbReference>
<name>A0A427A639_ENSVE</name>
<comment type="caution">
    <text evidence="6">The sequence shown here is derived from an EMBL/GenBank/DDBJ whole genome shotgun (WGS) entry which is preliminary data.</text>
</comment>
<evidence type="ECO:0000313" key="6">
    <source>
        <dbReference type="EMBL" id="RRT71710.1"/>
    </source>
</evidence>
<evidence type="ECO:0000256" key="5">
    <source>
        <dbReference type="SAM" id="MobiDB-lite"/>
    </source>
</evidence>
<dbReference type="AlphaFoldDB" id="A0A427A639"/>
<dbReference type="EMBL" id="AMZH03003629">
    <property type="protein sequence ID" value="RRT71710.1"/>
    <property type="molecule type" value="Genomic_DNA"/>
</dbReference>
<reference evidence="6 7" key="1">
    <citation type="journal article" date="2014" name="Agronomy (Basel)">
        <title>A Draft Genome Sequence for Ensete ventricosum, the Drought-Tolerant Tree Against Hunger.</title>
        <authorList>
            <person name="Harrison J."/>
            <person name="Moore K.A."/>
            <person name="Paszkiewicz K."/>
            <person name="Jones T."/>
            <person name="Grant M."/>
            <person name="Ambacheew D."/>
            <person name="Muzemil S."/>
            <person name="Studholme D.J."/>
        </authorList>
    </citation>
    <scope>NUCLEOTIDE SEQUENCE [LARGE SCALE GENOMIC DNA]</scope>
</reference>
<sequence length="223" mass="23815">MVMQCLGAICGAGAVKGFQKGVYESNGGGANIVASGYSKGAAWAPRSSAPSSSSTPSSPPPTPRGVRGTPMCRKDCHSQFAWPPSPSPVPASTQLRALELPSSIARTTPGMTIGSGSSGSARSLELFLLPSITRSSSEQILSNISSDPDVLRLPVRSSCYGLSYHLLLLECVNQVALMHQLLCFLLLQYVVFFVTPNRAERSTNACLLNDNNINYYSFIHFLR</sequence>
<dbReference type="InterPro" id="IPR034294">
    <property type="entry name" value="Aquaporin_transptr"/>
</dbReference>
<evidence type="ECO:0000256" key="3">
    <source>
        <dbReference type="ARBA" id="ARBA00022989"/>
    </source>
</evidence>
<evidence type="ECO:0000313" key="7">
    <source>
        <dbReference type="Proteomes" id="UP000287651"/>
    </source>
</evidence>
<gene>
    <name evidence="6" type="ORF">B296_00011133</name>
</gene>
<keyword evidence="3" id="KW-1133">Transmembrane helix</keyword>
<keyword evidence="4" id="KW-0472">Membrane</keyword>
<proteinExistence type="predicted"/>
<feature type="compositionally biased region" description="Low complexity" evidence="5">
    <location>
        <begin position="44"/>
        <end position="56"/>
    </location>
</feature>
<accession>A0A427A639</accession>
<dbReference type="InterPro" id="IPR023271">
    <property type="entry name" value="Aquaporin-like"/>
</dbReference>
<comment type="subcellular location">
    <subcellularLocation>
        <location evidence="1">Membrane</location>
        <topology evidence="1">Multi-pass membrane protein</topology>
    </subcellularLocation>
</comment>